<evidence type="ECO:0000313" key="2">
    <source>
        <dbReference type="Proteomes" id="UP000501690"/>
    </source>
</evidence>
<dbReference type="AlphaFoldDB" id="A0A4D6MH85"/>
<dbReference type="EMBL" id="CP039351">
    <property type="protein sequence ID" value="QCE00860.1"/>
    <property type="molecule type" value="Genomic_DNA"/>
</dbReference>
<proteinExistence type="predicted"/>
<dbReference type="Proteomes" id="UP000501690">
    <property type="component" value="Linkage Group LG7"/>
</dbReference>
<gene>
    <name evidence="1" type="ORF">DEO72_LG7g2151</name>
</gene>
<reference evidence="1 2" key="1">
    <citation type="submission" date="2019-04" db="EMBL/GenBank/DDBJ databases">
        <title>An improved genome assembly and genetic linkage map for asparagus bean, Vigna unguiculata ssp. sesquipedialis.</title>
        <authorList>
            <person name="Xia Q."/>
            <person name="Zhang R."/>
            <person name="Dong Y."/>
        </authorList>
    </citation>
    <scope>NUCLEOTIDE SEQUENCE [LARGE SCALE GENOMIC DNA]</scope>
    <source>
        <tissue evidence="1">Leaf</tissue>
    </source>
</reference>
<sequence>MPLAQARGVSPKRDPALLMPLILCPRLGGGGTRLSETVSPERGAGRDSAVFGCLLVPE</sequence>
<keyword evidence="2" id="KW-1185">Reference proteome</keyword>
<evidence type="ECO:0000313" key="1">
    <source>
        <dbReference type="EMBL" id="QCE00860.1"/>
    </source>
</evidence>
<accession>A0A4D6MH85</accession>
<name>A0A4D6MH85_VIGUN</name>
<organism evidence="1 2">
    <name type="scientific">Vigna unguiculata</name>
    <name type="common">Cowpea</name>
    <dbReference type="NCBI Taxonomy" id="3917"/>
    <lineage>
        <taxon>Eukaryota</taxon>
        <taxon>Viridiplantae</taxon>
        <taxon>Streptophyta</taxon>
        <taxon>Embryophyta</taxon>
        <taxon>Tracheophyta</taxon>
        <taxon>Spermatophyta</taxon>
        <taxon>Magnoliopsida</taxon>
        <taxon>eudicotyledons</taxon>
        <taxon>Gunneridae</taxon>
        <taxon>Pentapetalae</taxon>
        <taxon>rosids</taxon>
        <taxon>fabids</taxon>
        <taxon>Fabales</taxon>
        <taxon>Fabaceae</taxon>
        <taxon>Papilionoideae</taxon>
        <taxon>50 kb inversion clade</taxon>
        <taxon>NPAAA clade</taxon>
        <taxon>indigoferoid/millettioid clade</taxon>
        <taxon>Phaseoleae</taxon>
        <taxon>Vigna</taxon>
    </lineage>
</organism>
<protein>
    <submittedName>
        <fullName evidence="1">Uncharacterized protein</fullName>
    </submittedName>
</protein>